<dbReference type="RefSeq" id="WP_255916744.1">
    <property type="nucleotide sequence ID" value="NZ_JANFQO010000034.1"/>
</dbReference>
<keyword evidence="2" id="KW-0732">Signal</keyword>
<dbReference type="Proteomes" id="UP001165498">
    <property type="component" value="Unassembled WGS sequence"/>
</dbReference>
<evidence type="ECO:0000313" key="3">
    <source>
        <dbReference type="EMBL" id="MCQ4167560.1"/>
    </source>
</evidence>
<gene>
    <name evidence="3" type="ORF">NM961_22835</name>
</gene>
<proteinExistence type="predicted"/>
<accession>A0ABT1QZ45</accession>
<organism evidence="3 4">
    <name type="scientific">Tahibacter harae</name>
    <dbReference type="NCBI Taxonomy" id="2963937"/>
    <lineage>
        <taxon>Bacteria</taxon>
        <taxon>Pseudomonadati</taxon>
        <taxon>Pseudomonadota</taxon>
        <taxon>Gammaproteobacteria</taxon>
        <taxon>Lysobacterales</taxon>
        <taxon>Rhodanobacteraceae</taxon>
        <taxon>Tahibacter</taxon>
    </lineage>
</organism>
<reference evidence="3" key="1">
    <citation type="submission" date="2022-07" db="EMBL/GenBank/DDBJ databases">
        <title>Tahibacter sp., a new gammaproteobacterium isolated from the silt sample collected at pig farm.</title>
        <authorList>
            <person name="Chen H."/>
        </authorList>
    </citation>
    <scope>NUCLEOTIDE SEQUENCE</scope>
    <source>
        <strain evidence="3">P2K</strain>
    </source>
</reference>
<protein>
    <recommendedName>
        <fullName evidence="5">Thioredoxin domain-containing protein</fullName>
    </recommendedName>
</protein>
<evidence type="ECO:0000313" key="4">
    <source>
        <dbReference type="Proteomes" id="UP001165498"/>
    </source>
</evidence>
<keyword evidence="4" id="KW-1185">Reference proteome</keyword>
<dbReference type="SUPFAM" id="SSF52833">
    <property type="entry name" value="Thioredoxin-like"/>
    <property type="match status" value="1"/>
</dbReference>
<evidence type="ECO:0000256" key="2">
    <source>
        <dbReference type="SAM" id="SignalP"/>
    </source>
</evidence>
<sequence length="192" mass="20770">MKTLALLALLNLAGAAAPPEAKDTAQPPSGGDADTKKEVSVAAAGLMPPNVQLTEAVMEKRALHSWESAGLRLPRITVFVEGTGHVLHAIGWDNRLPGRFDKALLRERPLDKLKFSDLLERINDSSGQPLAAPALQPGDVVVLTYWAKWCLPCGTALGELHKLMTAASGRRFVWITVEADPVAQKILRQTLR</sequence>
<name>A0ABT1QZ45_9GAMM</name>
<dbReference type="InterPro" id="IPR036249">
    <property type="entry name" value="Thioredoxin-like_sf"/>
</dbReference>
<comment type="caution">
    <text evidence="3">The sequence shown here is derived from an EMBL/GenBank/DDBJ whole genome shotgun (WGS) entry which is preliminary data.</text>
</comment>
<feature type="region of interest" description="Disordered" evidence="1">
    <location>
        <begin position="17"/>
        <end position="36"/>
    </location>
</feature>
<dbReference type="EMBL" id="JANFQO010000034">
    <property type="protein sequence ID" value="MCQ4167560.1"/>
    <property type="molecule type" value="Genomic_DNA"/>
</dbReference>
<evidence type="ECO:0000256" key="1">
    <source>
        <dbReference type="SAM" id="MobiDB-lite"/>
    </source>
</evidence>
<evidence type="ECO:0008006" key="5">
    <source>
        <dbReference type="Google" id="ProtNLM"/>
    </source>
</evidence>
<feature type="chain" id="PRO_5047056414" description="Thioredoxin domain-containing protein" evidence="2">
    <location>
        <begin position="22"/>
        <end position="192"/>
    </location>
</feature>
<feature type="signal peptide" evidence="2">
    <location>
        <begin position="1"/>
        <end position="21"/>
    </location>
</feature>
<dbReference type="Gene3D" id="3.40.30.10">
    <property type="entry name" value="Glutaredoxin"/>
    <property type="match status" value="1"/>
</dbReference>